<keyword evidence="13" id="KW-0325">Glycoprotein</keyword>
<evidence type="ECO:0000256" key="15">
    <source>
        <dbReference type="RuleBase" id="RU361222"/>
    </source>
</evidence>
<dbReference type="PRINTS" id="PR01145">
    <property type="entry name" value="TSHRECEPTOR"/>
</dbReference>
<dbReference type="InterPro" id="IPR002274">
    <property type="entry name" value="TSH_rcpt"/>
</dbReference>
<dbReference type="Proteomes" id="UP000694620">
    <property type="component" value="Chromosome 16"/>
</dbReference>
<gene>
    <name evidence="15 17" type="primary">TSHR</name>
    <name evidence="17" type="synonym">tshr</name>
</gene>
<keyword evidence="9 15" id="KW-0297">G-protein coupled receptor</keyword>
<dbReference type="PRINTS" id="PR00237">
    <property type="entry name" value="GPCRRHODOPSN"/>
</dbReference>
<feature type="transmembrane region" description="Helical" evidence="15">
    <location>
        <begin position="390"/>
        <end position="411"/>
    </location>
</feature>
<evidence type="ECO:0000256" key="13">
    <source>
        <dbReference type="ARBA" id="ARBA00023180"/>
    </source>
</evidence>
<dbReference type="GO" id="GO:0007189">
    <property type="term" value="P:adenylate cyclase-activating G protein-coupled receptor signaling pathway"/>
    <property type="evidence" value="ECO:0007669"/>
    <property type="project" value="TreeGrafter"/>
</dbReference>
<organism evidence="17 18">
    <name type="scientific">Erpetoichthys calabaricus</name>
    <name type="common">Rope fish</name>
    <name type="synonym">Calamoichthys calabaricus</name>
    <dbReference type="NCBI Taxonomy" id="27687"/>
    <lineage>
        <taxon>Eukaryota</taxon>
        <taxon>Metazoa</taxon>
        <taxon>Chordata</taxon>
        <taxon>Craniata</taxon>
        <taxon>Vertebrata</taxon>
        <taxon>Euteleostomi</taxon>
        <taxon>Actinopterygii</taxon>
        <taxon>Polypteriformes</taxon>
        <taxon>Polypteridae</taxon>
        <taxon>Erpetoichthys</taxon>
    </lineage>
</organism>
<evidence type="ECO:0000256" key="14">
    <source>
        <dbReference type="ARBA" id="ARBA00023224"/>
    </source>
</evidence>
<comment type="similarity">
    <text evidence="15">Belongs to the G-protein coupled receptor 1 family. FSH/LSH/TSH subfamily.</text>
</comment>
<dbReference type="Pfam" id="PF00001">
    <property type="entry name" value="7tm_1"/>
    <property type="match status" value="1"/>
</dbReference>
<dbReference type="PANTHER" id="PTHR24372">
    <property type="entry name" value="GLYCOPROTEIN HORMONE RECEPTOR"/>
    <property type="match status" value="1"/>
</dbReference>
<evidence type="ECO:0000313" key="18">
    <source>
        <dbReference type="Proteomes" id="UP000694620"/>
    </source>
</evidence>
<evidence type="ECO:0000256" key="4">
    <source>
        <dbReference type="ARBA" id="ARBA00022614"/>
    </source>
</evidence>
<evidence type="ECO:0000256" key="12">
    <source>
        <dbReference type="ARBA" id="ARBA00023170"/>
    </source>
</evidence>
<dbReference type="AlphaFoldDB" id="A0A8C4TDL1"/>
<evidence type="ECO:0000256" key="10">
    <source>
        <dbReference type="ARBA" id="ARBA00023136"/>
    </source>
</evidence>
<evidence type="ECO:0000256" key="6">
    <source>
        <dbReference type="ARBA" id="ARBA00022729"/>
    </source>
</evidence>
<keyword evidence="6 15" id="KW-0732">Signal</keyword>
<keyword evidence="5 15" id="KW-0812">Transmembrane</keyword>
<dbReference type="Gene3D" id="3.80.10.10">
    <property type="entry name" value="Ribonuclease Inhibitor"/>
    <property type="match status" value="1"/>
</dbReference>
<comment type="function">
    <text evidence="15">Receptor for the thyroid-stimulating hormone (TSH) or thyrotropin. Also acts as a receptor for the heterodimeric glycoprotein hormone (GPHA2:GPHB5) or thyrostimulin. The activity of this receptor is mediated by G proteins which activate adenylate cyclase. Plays a central role in controlling thyroid cell metabolism.</text>
</comment>
<keyword evidence="7" id="KW-0677">Repeat</keyword>
<evidence type="ECO:0000313" key="17">
    <source>
        <dbReference type="Ensembl" id="ENSECRP00000030991.1"/>
    </source>
</evidence>
<dbReference type="Pfam" id="PF13306">
    <property type="entry name" value="LRR_5"/>
    <property type="match status" value="2"/>
</dbReference>
<dbReference type="InterPro" id="IPR000276">
    <property type="entry name" value="GPCR_Rhodpsn"/>
</dbReference>
<feature type="signal peptide" evidence="15">
    <location>
        <begin position="1"/>
        <end position="19"/>
    </location>
</feature>
<evidence type="ECO:0000256" key="8">
    <source>
        <dbReference type="ARBA" id="ARBA00022989"/>
    </source>
</evidence>
<dbReference type="SUPFAM" id="SSF81321">
    <property type="entry name" value="Family A G protein-coupled receptor-like"/>
    <property type="match status" value="1"/>
</dbReference>
<name>A0A8C4TDL1_ERPCA</name>
<dbReference type="Ensembl" id="ENSECRT00000031647.1">
    <property type="protein sequence ID" value="ENSECRP00000030991.1"/>
    <property type="gene ID" value="ENSECRG00000021016.1"/>
</dbReference>
<proteinExistence type="inferred from homology"/>
<dbReference type="GO" id="GO:0009755">
    <property type="term" value="P:hormone-mediated signaling pathway"/>
    <property type="evidence" value="ECO:0007669"/>
    <property type="project" value="TreeGrafter"/>
</dbReference>
<dbReference type="PANTHER" id="PTHR24372:SF0">
    <property type="entry name" value="THYROTROPIN RECEPTOR"/>
    <property type="match status" value="1"/>
</dbReference>
<dbReference type="Gene3D" id="1.20.1070.10">
    <property type="entry name" value="Rhodopsin 7-helix transmembrane proteins"/>
    <property type="match status" value="1"/>
</dbReference>
<feature type="transmembrane region" description="Helical" evidence="15">
    <location>
        <begin position="599"/>
        <end position="619"/>
    </location>
</feature>
<dbReference type="InterPro" id="IPR017452">
    <property type="entry name" value="GPCR_Rhodpsn_7TM"/>
</dbReference>
<keyword evidence="11" id="KW-1015">Disulfide bond</keyword>
<protein>
    <recommendedName>
        <fullName evidence="2 15">Thyrotropin receptor</fullName>
    </recommendedName>
</protein>
<evidence type="ECO:0000256" key="11">
    <source>
        <dbReference type="ARBA" id="ARBA00023157"/>
    </source>
</evidence>
<dbReference type="GeneTree" id="ENSGT00940000156510"/>
<feature type="chain" id="PRO_5034430577" description="Thyrotropin receptor" evidence="15">
    <location>
        <begin position="20"/>
        <end position="702"/>
    </location>
</feature>
<dbReference type="PROSITE" id="PS00237">
    <property type="entry name" value="G_PROTEIN_RECEP_F1_1"/>
    <property type="match status" value="1"/>
</dbReference>
<evidence type="ECO:0000256" key="3">
    <source>
        <dbReference type="ARBA" id="ARBA00022475"/>
    </source>
</evidence>
<dbReference type="PRINTS" id="PR00373">
    <property type="entry name" value="GLYCHORMONER"/>
</dbReference>
<evidence type="ECO:0000256" key="1">
    <source>
        <dbReference type="ARBA" id="ARBA00004554"/>
    </source>
</evidence>
<dbReference type="GO" id="GO:0016323">
    <property type="term" value="C:basolateral plasma membrane"/>
    <property type="evidence" value="ECO:0007669"/>
    <property type="project" value="UniProtKB-SubCell"/>
</dbReference>
<evidence type="ECO:0000256" key="5">
    <source>
        <dbReference type="ARBA" id="ARBA00022692"/>
    </source>
</evidence>
<accession>A0A8C4TDL1</accession>
<feature type="transmembrane region" description="Helical" evidence="15">
    <location>
        <begin position="357"/>
        <end position="378"/>
    </location>
</feature>
<evidence type="ECO:0000256" key="9">
    <source>
        <dbReference type="ARBA" id="ARBA00023040"/>
    </source>
</evidence>
<keyword evidence="10 15" id="KW-0472">Membrane</keyword>
<keyword evidence="18" id="KW-1185">Reference proteome</keyword>
<reference evidence="17" key="1">
    <citation type="submission" date="2021-06" db="EMBL/GenBank/DDBJ databases">
        <authorList>
            <consortium name="Wellcome Sanger Institute Data Sharing"/>
        </authorList>
    </citation>
    <scope>NUCLEOTIDE SEQUENCE [LARGE SCALE GENOMIC DNA]</scope>
</reference>
<keyword evidence="4" id="KW-0433">Leucine-rich repeat</keyword>
<feature type="domain" description="G-protein coupled receptors family 1 profile" evidence="16">
    <location>
        <begin position="369"/>
        <end position="616"/>
    </location>
</feature>
<feature type="transmembrane region" description="Helical" evidence="15">
    <location>
        <begin position="476"/>
        <end position="497"/>
    </location>
</feature>
<reference evidence="17" key="2">
    <citation type="submission" date="2025-08" db="UniProtKB">
        <authorList>
            <consortium name="Ensembl"/>
        </authorList>
    </citation>
    <scope>IDENTIFICATION</scope>
</reference>
<dbReference type="CDD" id="cd15964">
    <property type="entry name" value="7tmA_TSH-R"/>
    <property type="match status" value="1"/>
</dbReference>
<evidence type="ECO:0000256" key="7">
    <source>
        <dbReference type="ARBA" id="ARBA00022737"/>
    </source>
</evidence>
<dbReference type="GO" id="GO:0004996">
    <property type="term" value="F:thyroid-stimulating hormone receptor activity"/>
    <property type="evidence" value="ECO:0007669"/>
    <property type="project" value="InterPro"/>
</dbReference>
<evidence type="ECO:0000259" key="16">
    <source>
        <dbReference type="PROSITE" id="PS50262"/>
    </source>
</evidence>
<dbReference type="GO" id="GO:0008528">
    <property type="term" value="F:G protein-coupled peptide receptor activity"/>
    <property type="evidence" value="ECO:0007669"/>
    <property type="project" value="TreeGrafter"/>
</dbReference>
<evidence type="ECO:0000256" key="2">
    <source>
        <dbReference type="ARBA" id="ARBA00017324"/>
    </source>
</evidence>
<reference evidence="17" key="3">
    <citation type="submission" date="2025-09" db="UniProtKB">
        <authorList>
            <consortium name="Ensembl"/>
        </authorList>
    </citation>
    <scope>IDENTIFICATION</scope>
</reference>
<dbReference type="InterPro" id="IPR032675">
    <property type="entry name" value="LRR_dom_sf"/>
</dbReference>
<keyword evidence="3 15" id="KW-1003">Cell membrane</keyword>
<keyword evidence="8 15" id="KW-1133">Transmembrane helix</keyword>
<feature type="transmembrane region" description="Helical" evidence="15">
    <location>
        <begin position="435"/>
        <end position="455"/>
    </location>
</feature>
<sequence length="702" mass="79680">MQLIILLLVKLFSVRTSRAFDLEVCPPICECSEWKTFKITCTDIDEIPKFPPSTETVRFMETQISVIPSQAFSALPNISRIYISLDASLQRLDKHSFFSLMKVTHIEIRNTRSFNYIDPDAFKNLPELKYLGIFNTGLDVFPDLTKIHSLDVNFLLEIADNPYIASLPANAFQGLSNESLTLKLYNNGFTEIMGYAFNGTKLDSVYLHKNKHLTAIQDEVFSGVLSGPTLLLLESIMCNQTSLTGYRQRRSMNALKSPFYQDYGEDDTDHTDPVYSDNAKLRDFHSNSHYYVFFEELSDENIGFGEKLKNPQEDNIQEFNSYYDYTVCGGNEEMICNPEPDEFNPCEDIMGYNFLRIVVWFVNLLAILGNVFVLLILLTSHYKLTVPRFLMCNLAFADLCMGIYLLLIASVDLHTKSEYYNHAIDWQTGPGCNTAGFFTVFSSELSVYTLTVITLERWHAITFAMRLDRKIRLRHASVIMLGGWVLCFILALLPLLGVSSYIKVSICLPMDTETTLAQTYIISVLMTNICAFIVICACYIKIYLTVRNPQYKSGNKDTKIAKRMAILIFTDFTCMAPISFYAMSAIMNKPLITVTNSKILLVLFYPLNSCANPFLYAIFTKAFRRDVFILLSKFGFCEQQAQIYRGQTVSAKNSSGFSAQRGSGGMGQTLTNFHNPDHRGEYHQTATAEEHLSVGAFKQSEI</sequence>
<feature type="transmembrane region" description="Helical" evidence="15">
    <location>
        <begin position="565"/>
        <end position="587"/>
    </location>
</feature>
<comment type="subcellular location">
    <subcellularLocation>
        <location evidence="1">Basolateral cell membrane</location>
        <topology evidence="1">Multi-pass membrane protein</topology>
    </subcellularLocation>
    <subcellularLocation>
        <location evidence="15">Cell membrane</location>
        <topology evidence="15">Multi-pass membrane protein</topology>
    </subcellularLocation>
</comment>
<dbReference type="InterPro" id="IPR026906">
    <property type="entry name" value="LRR_5"/>
</dbReference>
<dbReference type="PROSITE" id="PS50262">
    <property type="entry name" value="G_PROTEIN_RECEP_F1_2"/>
    <property type="match status" value="1"/>
</dbReference>
<feature type="transmembrane region" description="Helical" evidence="15">
    <location>
        <begin position="517"/>
        <end position="544"/>
    </location>
</feature>
<keyword evidence="12 15" id="KW-0675">Receptor</keyword>
<dbReference type="InterPro" id="IPR002131">
    <property type="entry name" value="Gphrmn_rcpt_fam"/>
</dbReference>
<keyword evidence="14 15" id="KW-0807">Transducer</keyword>
<dbReference type="FunFam" id="1.20.1070.10:FF:000019">
    <property type="entry name" value="Lutropin-choriogonadotropic hormone receptor"/>
    <property type="match status" value="1"/>
</dbReference>
<dbReference type="SUPFAM" id="SSF52058">
    <property type="entry name" value="L domain-like"/>
    <property type="match status" value="1"/>
</dbReference>